<reference evidence="2" key="1">
    <citation type="submission" date="2020-07" db="EMBL/GenBank/DDBJ databases">
        <title>Multicomponent nature underlies the extraordinary mechanical properties of spider dragline silk.</title>
        <authorList>
            <person name="Kono N."/>
            <person name="Nakamura H."/>
            <person name="Mori M."/>
            <person name="Yoshida Y."/>
            <person name="Ohtoshi R."/>
            <person name="Malay A.D."/>
            <person name="Moran D.A.P."/>
            <person name="Tomita M."/>
            <person name="Numata K."/>
            <person name="Arakawa K."/>
        </authorList>
    </citation>
    <scope>NUCLEOTIDE SEQUENCE</scope>
</reference>
<evidence type="ECO:0000313" key="2">
    <source>
        <dbReference type="EMBL" id="GFQ80699.1"/>
    </source>
</evidence>
<gene>
    <name evidence="2" type="ORF">TNCT_366171</name>
</gene>
<sequence>CVQRTSELQTDKKAKVSLPDANRADVYQARAESNSSQIKKRTSQLTFSTKKSGYQTCL</sequence>
<comment type="caution">
    <text evidence="2">The sequence shown here is derived from an EMBL/GenBank/DDBJ whole genome shotgun (WGS) entry which is preliminary data.</text>
</comment>
<feature type="non-terminal residue" evidence="2">
    <location>
        <position position="1"/>
    </location>
</feature>
<evidence type="ECO:0000256" key="1">
    <source>
        <dbReference type="SAM" id="MobiDB-lite"/>
    </source>
</evidence>
<evidence type="ECO:0000313" key="3">
    <source>
        <dbReference type="Proteomes" id="UP000887116"/>
    </source>
</evidence>
<name>A0A8X6FJM6_TRICU</name>
<dbReference type="EMBL" id="BMAO01002435">
    <property type="protein sequence ID" value="GFQ80699.1"/>
    <property type="molecule type" value="Genomic_DNA"/>
</dbReference>
<feature type="region of interest" description="Disordered" evidence="1">
    <location>
        <begin position="28"/>
        <end position="58"/>
    </location>
</feature>
<keyword evidence="3" id="KW-1185">Reference proteome</keyword>
<proteinExistence type="predicted"/>
<accession>A0A8X6FJM6</accession>
<organism evidence="2 3">
    <name type="scientific">Trichonephila clavata</name>
    <name type="common">Joro spider</name>
    <name type="synonym">Nephila clavata</name>
    <dbReference type="NCBI Taxonomy" id="2740835"/>
    <lineage>
        <taxon>Eukaryota</taxon>
        <taxon>Metazoa</taxon>
        <taxon>Ecdysozoa</taxon>
        <taxon>Arthropoda</taxon>
        <taxon>Chelicerata</taxon>
        <taxon>Arachnida</taxon>
        <taxon>Araneae</taxon>
        <taxon>Araneomorphae</taxon>
        <taxon>Entelegynae</taxon>
        <taxon>Araneoidea</taxon>
        <taxon>Nephilidae</taxon>
        <taxon>Trichonephila</taxon>
    </lineage>
</organism>
<feature type="compositionally biased region" description="Polar residues" evidence="1">
    <location>
        <begin position="31"/>
        <end position="58"/>
    </location>
</feature>
<dbReference type="AlphaFoldDB" id="A0A8X6FJM6"/>
<protein>
    <submittedName>
        <fullName evidence="2">Uncharacterized protein</fullName>
    </submittedName>
</protein>
<dbReference type="Proteomes" id="UP000887116">
    <property type="component" value="Unassembled WGS sequence"/>
</dbReference>